<dbReference type="InterPro" id="IPR012907">
    <property type="entry name" value="Peptidase_S11_C"/>
</dbReference>
<evidence type="ECO:0000256" key="8">
    <source>
        <dbReference type="ARBA" id="ARBA00022960"/>
    </source>
</evidence>
<keyword evidence="9" id="KW-0573">Peptidoglycan synthesis</keyword>
<evidence type="ECO:0000256" key="4">
    <source>
        <dbReference type="ARBA" id="ARBA00022645"/>
    </source>
</evidence>
<evidence type="ECO:0000256" key="6">
    <source>
        <dbReference type="ARBA" id="ARBA00022729"/>
    </source>
</evidence>
<keyword evidence="7" id="KW-0378">Hydrolase</keyword>
<keyword evidence="4 15" id="KW-0121">Carboxypeptidase</keyword>
<comment type="similarity">
    <text evidence="2 12">Belongs to the peptidase S11 family.</text>
</comment>
<dbReference type="PANTHER" id="PTHR21581:SF6">
    <property type="entry name" value="TRAFFICKING PROTEIN PARTICLE COMPLEX SUBUNIT 12"/>
    <property type="match status" value="1"/>
</dbReference>
<dbReference type="EC" id="3.4.16.4" evidence="3"/>
<dbReference type="InterPro" id="IPR037167">
    <property type="entry name" value="Peptidase_S11_C_sf"/>
</dbReference>
<comment type="catalytic activity">
    <reaction evidence="11">
        <text>Preferential cleavage: (Ac)2-L-Lys-D-Ala-|-D-Ala. Also transpeptidation of peptidyl-alanyl moieties that are N-acyl substituents of D-alanine.</text>
        <dbReference type="EC" id="3.4.16.4"/>
    </reaction>
</comment>
<dbReference type="PRINTS" id="PR00725">
    <property type="entry name" value="DADACBPTASE1"/>
</dbReference>
<evidence type="ECO:0000313" key="15">
    <source>
        <dbReference type="EMBL" id="MCF2872027.1"/>
    </source>
</evidence>
<comment type="caution">
    <text evidence="15">The sequence shown here is derived from an EMBL/GenBank/DDBJ whole genome shotgun (WGS) entry which is preliminary data.</text>
</comment>
<feature type="domain" description="Peptidase S11 D-Ala-D-Ala carboxypeptidase A C-terminal" evidence="14">
    <location>
        <begin position="276"/>
        <end position="366"/>
    </location>
</feature>
<keyword evidence="6 13" id="KW-0732">Signal</keyword>
<keyword evidence="8" id="KW-0133">Cell shape</keyword>
<keyword evidence="5" id="KW-0645">Protease</keyword>
<gene>
    <name evidence="15" type="ORF">L0664_13205</name>
</gene>
<evidence type="ECO:0000259" key="14">
    <source>
        <dbReference type="SMART" id="SM00936"/>
    </source>
</evidence>
<feature type="signal peptide" evidence="13">
    <location>
        <begin position="1"/>
        <end position="20"/>
    </location>
</feature>
<dbReference type="RefSeq" id="WP_235226353.1">
    <property type="nucleotide sequence ID" value="NZ_JAKGAQ010000003.1"/>
</dbReference>
<feature type="chain" id="PRO_5045719525" description="serine-type D-Ala-D-Ala carboxypeptidase" evidence="13">
    <location>
        <begin position="21"/>
        <end position="394"/>
    </location>
</feature>
<evidence type="ECO:0000256" key="13">
    <source>
        <dbReference type="SAM" id="SignalP"/>
    </source>
</evidence>
<name>A0ABS9CY97_9RHOB</name>
<evidence type="ECO:0000256" key="11">
    <source>
        <dbReference type="ARBA" id="ARBA00034000"/>
    </source>
</evidence>
<evidence type="ECO:0000256" key="1">
    <source>
        <dbReference type="ARBA" id="ARBA00004752"/>
    </source>
</evidence>
<evidence type="ECO:0000256" key="5">
    <source>
        <dbReference type="ARBA" id="ARBA00022670"/>
    </source>
</evidence>
<dbReference type="Gene3D" id="3.40.710.10">
    <property type="entry name" value="DD-peptidase/beta-lactamase superfamily"/>
    <property type="match status" value="1"/>
</dbReference>
<dbReference type="InterPro" id="IPR018044">
    <property type="entry name" value="Peptidase_S11"/>
</dbReference>
<evidence type="ECO:0000256" key="3">
    <source>
        <dbReference type="ARBA" id="ARBA00012448"/>
    </source>
</evidence>
<evidence type="ECO:0000256" key="7">
    <source>
        <dbReference type="ARBA" id="ARBA00022801"/>
    </source>
</evidence>
<comment type="pathway">
    <text evidence="1">Cell wall biogenesis; peptidoglycan biosynthesis.</text>
</comment>
<dbReference type="GO" id="GO:0004180">
    <property type="term" value="F:carboxypeptidase activity"/>
    <property type="evidence" value="ECO:0007669"/>
    <property type="project" value="UniProtKB-KW"/>
</dbReference>
<keyword evidence="10" id="KW-0961">Cell wall biogenesis/degradation</keyword>
<dbReference type="Pfam" id="PF07943">
    <property type="entry name" value="PBP5_C"/>
    <property type="match status" value="1"/>
</dbReference>
<dbReference type="InterPro" id="IPR012338">
    <property type="entry name" value="Beta-lactam/transpept-like"/>
</dbReference>
<dbReference type="SUPFAM" id="SSF56601">
    <property type="entry name" value="beta-lactamase/transpeptidase-like"/>
    <property type="match status" value="1"/>
</dbReference>
<evidence type="ECO:0000256" key="2">
    <source>
        <dbReference type="ARBA" id="ARBA00007164"/>
    </source>
</evidence>
<accession>A0ABS9CY97</accession>
<evidence type="ECO:0000256" key="12">
    <source>
        <dbReference type="RuleBase" id="RU004016"/>
    </source>
</evidence>
<evidence type="ECO:0000313" key="16">
    <source>
        <dbReference type="Proteomes" id="UP001200557"/>
    </source>
</evidence>
<evidence type="ECO:0000256" key="9">
    <source>
        <dbReference type="ARBA" id="ARBA00022984"/>
    </source>
</evidence>
<dbReference type="PANTHER" id="PTHR21581">
    <property type="entry name" value="D-ALANYL-D-ALANINE CARBOXYPEPTIDASE"/>
    <property type="match status" value="1"/>
</dbReference>
<dbReference type="InterPro" id="IPR001967">
    <property type="entry name" value="Peptidase_S11_N"/>
</dbReference>
<evidence type="ECO:0000256" key="10">
    <source>
        <dbReference type="ARBA" id="ARBA00023316"/>
    </source>
</evidence>
<keyword evidence="16" id="KW-1185">Reference proteome</keyword>
<proteinExistence type="inferred from homology"/>
<protein>
    <recommendedName>
        <fullName evidence="3">serine-type D-Ala-D-Ala carboxypeptidase</fullName>
        <ecNumber evidence="3">3.4.16.4</ecNumber>
    </recommendedName>
</protein>
<dbReference type="Gene3D" id="2.60.410.10">
    <property type="entry name" value="D-Ala-D-Ala carboxypeptidase, C-terminal domain"/>
    <property type="match status" value="1"/>
</dbReference>
<dbReference type="Proteomes" id="UP001200557">
    <property type="component" value="Unassembled WGS sequence"/>
</dbReference>
<dbReference type="EMBL" id="JAKGAQ010000003">
    <property type="protein sequence ID" value="MCF2872027.1"/>
    <property type="molecule type" value="Genomic_DNA"/>
</dbReference>
<organism evidence="15 16">
    <name type="scientific">Octadecabacter dasysiphoniae</name>
    <dbReference type="NCBI Taxonomy" id="2909341"/>
    <lineage>
        <taxon>Bacteria</taxon>
        <taxon>Pseudomonadati</taxon>
        <taxon>Pseudomonadota</taxon>
        <taxon>Alphaproteobacteria</taxon>
        <taxon>Rhodobacterales</taxon>
        <taxon>Roseobacteraceae</taxon>
        <taxon>Octadecabacter</taxon>
    </lineage>
</organism>
<reference evidence="15 16" key="1">
    <citation type="submission" date="2022-01" db="EMBL/GenBank/DDBJ databases">
        <title>Octadecabacter sp. nov., isolated from a marine alga.</title>
        <authorList>
            <person name="Jin M.S."/>
            <person name="Kim H.M."/>
            <person name="Han D.M."/>
            <person name="Jung J.J."/>
            <person name="Jeon C.O."/>
        </authorList>
    </citation>
    <scope>NUCLEOTIDE SEQUENCE [LARGE SCALE GENOMIC DNA]</scope>
    <source>
        <strain evidence="15 16">G9-8</strain>
    </source>
</reference>
<sequence length="394" mass="42473">MIRRFAATFLLIATAAPLAAQSFDTRATAAYVIDHSTGTVLLEKNADDPLPPASMSKLMTLYMAFEAINPQGGQDPILTVDDVLPVSQHCMDYTGSTMFLDTTDRVRVEDLLRGVIVLSGNDASCVIAEGLSRNGSEAGFAQQMTVRAQQLGMMNSSFANSNGWPAAGQRMSMRDLGILADRLISDYPTFYPLFAEREFDYDGEHPANTRNRNPLLGLGIGADGLKTGHTSEAGYGLVGSAKQGNRRVIFVLTGMESAAQRAEEAERIVNWAFRQFTQRDIARGGTRIAEADVWMGEHPIVGLALREDLSLLVPATGNGDIDAEVVYNSPISAPIAKGDEIAELVIRLENLPETRVPLVADTSIEAGGFNSRLRTAAEILVARMVPADPALEAE</sequence>
<dbReference type="Pfam" id="PF00768">
    <property type="entry name" value="Peptidase_S11"/>
    <property type="match status" value="1"/>
</dbReference>
<dbReference type="SMART" id="SM00936">
    <property type="entry name" value="PBP5_C"/>
    <property type="match status" value="1"/>
</dbReference>